<sequence length="227" mass="25476">MATAVICQERVGSGEIGLDLERTGKIESATGAQHYPLLQLHPPHSLYKYKHTLTYNSIHNRSTLPFRPRPEKNATGAVAYIAFSRASSIATSKRTLLWTRKRHSSHGERRRESLALLAFVPFDGCAPQATVHKHNRLQPGARCWALTRVPELSIHMLLVQRKKMHAHPSMCLHEAISASRRIGENEGSDRMRFNMFRADTHMKVSSEKSSPPSIVNPTVRPFIAGTL</sequence>
<dbReference type="InParanoid" id="J3K7Q6"/>
<dbReference type="GeneID" id="4562132"/>
<reference evidence="2" key="2">
    <citation type="journal article" date="2010" name="Genome Res.">
        <title>Population genomic sequencing of Coccidioides fungi reveals recent hybridization and transposon control.</title>
        <authorList>
            <person name="Neafsey D.E."/>
            <person name="Barker B.M."/>
            <person name="Sharpton T.J."/>
            <person name="Stajich J.E."/>
            <person name="Park D.J."/>
            <person name="Whiston E."/>
            <person name="Hung C.-Y."/>
            <person name="McMahan C."/>
            <person name="White J."/>
            <person name="Sykes S."/>
            <person name="Heiman D."/>
            <person name="Young S."/>
            <person name="Zeng Q."/>
            <person name="Abouelleil A."/>
            <person name="Aftuck L."/>
            <person name="Bessette D."/>
            <person name="Brown A."/>
            <person name="FitzGerald M."/>
            <person name="Lui A."/>
            <person name="Macdonald J.P."/>
            <person name="Priest M."/>
            <person name="Orbach M.J."/>
            <person name="Galgiani J.N."/>
            <person name="Kirkland T.N."/>
            <person name="Cole G.T."/>
            <person name="Birren B.W."/>
            <person name="Henn M.R."/>
            <person name="Taylor J.W."/>
            <person name="Rounsley S.D."/>
        </authorList>
    </citation>
    <scope>GENOME REANNOTATION</scope>
    <source>
        <strain evidence="2">RS</strain>
    </source>
</reference>
<evidence type="ECO:0000313" key="1">
    <source>
        <dbReference type="EMBL" id="EAS30753.3"/>
    </source>
</evidence>
<dbReference type="VEuPathDB" id="FungiDB:CIMG_06232"/>
<accession>J3K7Q6</accession>
<evidence type="ECO:0000313" key="2">
    <source>
        <dbReference type="Proteomes" id="UP000001261"/>
    </source>
</evidence>
<dbReference type="AlphaFoldDB" id="J3K7Q6"/>
<gene>
    <name evidence="1" type="ORF">CIMG_06232</name>
</gene>
<protein>
    <submittedName>
        <fullName evidence="1">Uncharacterized protein</fullName>
    </submittedName>
</protein>
<reference evidence="2" key="1">
    <citation type="journal article" date="2009" name="Genome Res.">
        <title>Comparative genomic analyses of the human fungal pathogens Coccidioides and their relatives.</title>
        <authorList>
            <person name="Sharpton T.J."/>
            <person name="Stajich J.E."/>
            <person name="Rounsley S.D."/>
            <person name="Gardner M.J."/>
            <person name="Wortman J.R."/>
            <person name="Jordar V.S."/>
            <person name="Maiti R."/>
            <person name="Kodira C.D."/>
            <person name="Neafsey D.E."/>
            <person name="Zeng Q."/>
            <person name="Hung C.-Y."/>
            <person name="McMahan C."/>
            <person name="Muszewska A."/>
            <person name="Grynberg M."/>
            <person name="Mandel M.A."/>
            <person name="Kellner E.M."/>
            <person name="Barker B.M."/>
            <person name="Galgiani J.N."/>
            <person name="Orbach M.J."/>
            <person name="Kirkland T.N."/>
            <person name="Cole G.T."/>
            <person name="Henn M.R."/>
            <person name="Birren B.W."/>
            <person name="Taylor J.W."/>
        </authorList>
    </citation>
    <scope>NUCLEOTIDE SEQUENCE [LARGE SCALE GENOMIC DNA]</scope>
    <source>
        <strain evidence="2">RS</strain>
    </source>
</reference>
<dbReference type="KEGG" id="cim:CIMG_06232"/>
<dbReference type="RefSeq" id="XP_001242336.2">
    <property type="nucleotide sequence ID" value="XM_001242335.2"/>
</dbReference>
<dbReference type="Proteomes" id="UP000001261">
    <property type="component" value="Unassembled WGS sequence"/>
</dbReference>
<keyword evidence="2" id="KW-1185">Reference proteome</keyword>
<dbReference type="EMBL" id="GG704912">
    <property type="protein sequence ID" value="EAS30753.3"/>
    <property type="molecule type" value="Genomic_DNA"/>
</dbReference>
<proteinExistence type="predicted"/>
<organism evidence="1 2">
    <name type="scientific">Coccidioides immitis (strain RS)</name>
    <name type="common">Valley fever fungus</name>
    <dbReference type="NCBI Taxonomy" id="246410"/>
    <lineage>
        <taxon>Eukaryota</taxon>
        <taxon>Fungi</taxon>
        <taxon>Dikarya</taxon>
        <taxon>Ascomycota</taxon>
        <taxon>Pezizomycotina</taxon>
        <taxon>Eurotiomycetes</taxon>
        <taxon>Eurotiomycetidae</taxon>
        <taxon>Onygenales</taxon>
        <taxon>Onygenaceae</taxon>
        <taxon>Coccidioides</taxon>
    </lineage>
</organism>
<name>J3K7Q6_COCIM</name>